<dbReference type="Gene3D" id="3.40.630.30">
    <property type="match status" value="1"/>
</dbReference>
<protein>
    <submittedName>
        <fullName evidence="2">Multifunctional nucleotidyltransferase/glutamate rich protein GrpB/ribosomal protein alanine acetyltransferase</fullName>
    </submittedName>
</protein>
<dbReference type="EMBL" id="LNYJ01000011">
    <property type="protein sequence ID" value="KTD17984.1"/>
    <property type="molecule type" value="Genomic_DNA"/>
</dbReference>
<dbReference type="RefSeq" id="WP_058471685.1">
    <property type="nucleotide sequence ID" value="NZ_CAAAIC010000001.1"/>
</dbReference>
<dbReference type="InterPro" id="IPR051531">
    <property type="entry name" value="N-acetyltransferase"/>
</dbReference>
<dbReference type="STRING" id="456.Ljor_2290"/>
<dbReference type="Proteomes" id="UP000055035">
    <property type="component" value="Unassembled WGS sequence"/>
</dbReference>
<dbReference type="GO" id="GO:0005840">
    <property type="term" value="C:ribosome"/>
    <property type="evidence" value="ECO:0007669"/>
    <property type="project" value="UniProtKB-KW"/>
</dbReference>
<proteinExistence type="predicted"/>
<dbReference type="AlphaFoldDB" id="A0A0W0VD01"/>
<dbReference type="PATRIC" id="fig|456.5.peg.2467"/>
<keyword evidence="2" id="KW-0687">Ribonucleoprotein</keyword>
<dbReference type="SUPFAM" id="SSF55729">
    <property type="entry name" value="Acyl-CoA N-acyltransferases (Nat)"/>
    <property type="match status" value="1"/>
</dbReference>
<dbReference type="GO" id="GO:0016747">
    <property type="term" value="F:acyltransferase activity, transferring groups other than amino-acyl groups"/>
    <property type="evidence" value="ECO:0007669"/>
    <property type="project" value="InterPro"/>
</dbReference>
<dbReference type="Pfam" id="PF13302">
    <property type="entry name" value="Acetyltransf_3"/>
    <property type="match status" value="1"/>
</dbReference>
<dbReference type="InterPro" id="IPR000182">
    <property type="entry name" value="GNAT_dom"/>
</dbReference>
<keyword evidence="3" id="KW-1185">Reference proteome</keyword>
<reference evidence="2 3" key="1">
    <citation type="submission" date="2015-11" db="EMBL/GenBank/DDBJ databases">
        <title>Genomic analysis of 38 Legionella species identifies large and diverse effector repertoires.</title>
        <authorList>
            <person name="Burstein D."/>
            <person name="Amaro F."/>
            <person name="Zusman T."/>
            <person name="Lifshitz Z."/>
            <person name="Cohen O."/>
            <person name="Gilbert J.A."/>
            <person name="Pupko T."/>
            <person name="Shuman H.A."/>
            <person name="Segal G."/>
        </authorList>
    </citation>
    <scope>NUCLEOTIDE SEQUENCE [LARGE SCALE GENOMIC DNA]</scope>
    <source>
        <strain evidence="2 3">BL-540</strain>
    </source>
</reference>
<feature type="domain" description="N-acetyltransferase" evidence="1">
    <location>
        <begin position="23"/>
        <end position="175"/>
    </location>
</feature>
<keyword evidence="2" id="KW-0689">Ribosomal protein</keyword>
<sequence length="198" mass="22930">MLLHPIIETERLILRPPQAGDEVFLNQAIKESLPELSRWMPWARDPSIETTRNFIHKNLQHWGTDEMKEMAFITVLKQENLIIGACGYNDESDPFVPYFEIGYWIHSHFTGKGLATELALALSHYAFDVFKAVRVQICCQPDNVKSRRVIEKCGYQFEAKLRNQCLDLLSGKPTDRLVFACFSPEQLPKIFIKYTHTD</sequence>
<name>A0A0W0VD01_9GAMM</name>
<accession>A0A0W0VD01</accession>
<keyword evidence="2" id="KW-0808">Transferase</keyword>
<dbReference type="PROSITE" id="PS51186">
    <property type="entry name" value="GNAT"/>
    <property type="match status" value="1"/>
</dbReference>
<evidence type="ECO:0000313" key="3">
    <source>
        <dbReference type="Proteomes" id="UP000055035"/>
    </source>
</evidence>
<dbReference type="InterPro" id="IPR016181">
    <property type="entry name" value="Acyl_CoA_acyltransferase"/>
</dbReference>
<dbReference type="PANTHER" id="PTHR43792">
    <property type="entry name" value="GNAT FAMILY, PUTATIVE (AFU_ORTHOLOGUE AFUA_3G00765)-RELATED-RELATED"/>
    <property type="match status" value="1"/>
</dbReference>
<gene>
    <name evidence="2" type="ORF">Ljor_2290</name>
</gene>
<organism evidence="2 3">
    <name type="scientific">Legionella jordanis</name>
    <dbReference type="NCBI Taxonomy" id="456"/>
    <lineage>
        <taxon>Bacteria</taxon>
        <taxon>Pseudomonadati</taxon>
        <taxon>Pseudomonadota</taxon>
        <taxon>Gammaproteobacteria</taxon>
        <taxon>Legionellales</taxon>
        <taxon>Legionellaceae</taxon>
        <taxon>Legionella</taxon>
    </lineage>
</organism>
<evidence type="ECO:0000259" key="1">
    <source>
        <dbReference type="PROSITE" id="PS51186"/>
    </source>
</evidence>
<dbReference type="OrthoDB" id="9784707at2"/>
<evidence type="ECO:0000313" key="2">
    <source>
        <dbReference type="EMBL" id="KTD17984.1"/>
    </source>
</evidence>
<comment type="caution">
    <text evidence="2">The sequence shown here is derived from an EMBL/GenBank/DDBJ whole genome shotgun (WGS) entry which is preliminary data.</text>
</comment>